<keyword evidence="7" id="KW-0261">Viral envelope protein</keyword>
<dbReference type="SUPFAM" id="SSF111474">
    <property type="entry name" value="Coronavirus S2 glycoprotein"/>
    <property type="match status" value="2"/>
</dbReference>
<dbReference type="Pfam" id="PF01601">
    <property type="entry name" value="CoV_S2"/>
    <property type="match status" value="1"/>
</dbReference>
<dbReference type="GO" id="GO:0019031">
    <property type="term" value="C:viral envelope"/>
    <property type="evidence" value="ECO:0007669"/>
    <property type="project" value="UniProtKB-KW"/>
</dbReference>
<dbReference type="GO" id="GO:0075509">
    <property type="term" value="P:endocytosis involved in viral entry into host cell"/>
    <property type="evidence" value="ECO:0007669"/>
    <property type="project" value="InterPro"/>
</dbReference>
<dbReference type="Gene3D" id="1.20.5.300">
    <property type="match status" value="2"/>
</dbReference>
<keyword evidence="11 15" id="KW-0472">Membrane</keyword>
<evidence type="ECO:0000259" key="17">
    <source>
        <dbReference type="PROSITE" id="PS51924"/>
    </source>
</evidence>
<feature type="domain" description="Coronavirus spike (S) glycoprotein S2 subunit heptad repeat 2 (HR2) region profile" evidence="17">
    <location>
        <begin position="1228"/>
        <end position="1324"/>
    </location>
</feature>
<dbReference type="InterPro" id="IPR043614">
    <property type="entry name" value="Spike_S2_CoV_C"/>
</dbReference>
<evidence type="ECO:0000256" key="10">
    <source>
        <dbReference type="ARBA" id="ARBA00023054"/>
    </source>
</evidence>
<dbReference type="GO" id="GO:0044173">
    <property type="term" value="C:host cell endoplasmic reticulum-Golgi intermediate compartment membrane"/>
    <property type="evidence" value="ECO:0007669"/>
    <property type="project" value="UniProtKB-SubCell"/>
</dbReference>
<dbReference type="Pfam" id="PF19209">
    <property type="entry name" value="CoV_S1_C"/>
    <property type="match status" value="1"/>
</dbReference>
<dbReference type="InterPro" id="IPR043473">
    <property type="entry name" value="S2_sf_CoV"/>
</dbReference>
<keyword evidence="8 15" id="KW-1133">Transmembrane helix</keyword>
<reference evidence="18" key="1">
    <citation type="submission" date="2023-01" db="EMBL/GenBank/DDBJ databases">
        <title>Panoramic Analysis of Coronaviruses Carried by Representative Bat Species in Southern China to Better Understand the Coronavirus Sphere.</title>
        <authorList>
            <person name="Han Y."/>
            <person name="Xu P."/>
            <person name="Wang Y."/>
            <person name="Zhao W."/>
            <person name="Wang J."/>
            <person name="Jin Q."/>
            <person name="Wu Z."/>
        </authorList>
    </citation>
    <scope>NUCLEOTIDE SEQUENCE</scope>
    <source>
        <strain evidence="18">BtMl-AlphaCoV/GX2017-Q193</strain>
    </source>
</reference>
<organism evidence="18">
    <name type="scientific">Bat Coronavirus MlGX17</name>
    <dbReference type="NCBI Taxonomy" id="3018850"/>
    <lineage>
        <taxon>Viruses</taxon>
        <taxon>Riboviria</taxon>
        <taxon>Orthornavirae</taxon>
        <taxon>Pisuviricota</taxon>
        <taxon>Pisoniviricetes</taxon>
        <taxon>Nidovirales</taxon>
        <taxon>Cornidovirineae</taxon>
        <taxon>Coronaviridae</taxon>
        <taxon>Orthocoronavirinae</taxon>
    </lineage>
</organism>
<keyword evidence="12" id="KW-0325">Glycoprotein</keyword>
<dbReference type="GO" id="GO:0016020">
    <property type="term" value="C:membrane"/>
    <property type="evidence" value="ECO:0007669"/>
    <property type="project" value="InterPro"/>
</dbReference>
<feature type="domain" description="Coronavirus spike (S) glycoprotein S2 subunit heptad repeat 1 (HR1) region profile" evidence="16">
    <location>
        <begin position="960"/>
        <end position="1079"/>
    </location>
</feature>
<dbReference type="PROSITE" id="PS51923">
    <property type="entry name" value="COV_S2_HR1"/>
    <property type="match status" value="1"/>
</dbReference>
<evidence type="ECO:0000256" key="9">
    <source>
        <dbReference type="ARBA" id="ARBA00023026"/>
    </source>
</evidence>
<sequence length="1371" mass="151210">MWFFKSLSQHDEMKYILLLFIVCYTSVTPQCVGPVSLNRFFSRFNLPTNAQLVVGGYLPNASANWHCGNGRNPVTYNNTHGFFMRVNQGNNDGLVMGISQAIFDSSKWQLYLFKPKNTNKVALRICKWPHAVDISVSAGAPTFTECLFRHGNLSFDLPPNQDIVIGLTWSGNSFTLFTDRITKFTLDNADWSTIRAICLNGAYCAMQFPRSIIYYKFNTSSGFSYSVCDGPDCEGFATNVFAVEAGGYIPESFSFNNWFLLTNTSTLISGRVLSSQPVIVSCLLPVPKFLTGSSTFYFNSSLDDSCNGATRNDTPDAFRFNINDTDSLVYANSVVLTTVEGFTIALVCSNTSDPLQASHFSIPLGRTSTAFYCFLNVSSGDNYTLEFLSVLPPSVREFVITKYGSIYINGYGYVHAGELVSVGINIPASSDTYGVWTVAATNFADVMVEVNGTNIVRLLYCDTPERRLMCSQLSFELNDGFYAITPGNEYYQEQPTAFVQLPAFNNHADFAMSLNVTFGERVNSDMQTFSLLFNNDKVSCVTTSQFTFKIYTDFQPRNAYHDLIFQSGCPFTPHSLNNYLSFGKLCVSNETLAEACQIQVYVKRSSNTIYITTLYFQHTSGDVVTGVPNALGGVSDVSFFTEGVCSKYTIYGQKGQGQIVRSNLKYLAGLYYTAPSGQIMAFKNITTGVIYSVLPCTFSQQAVFIDGSIVGVMSSQNNSAAYNHTVEMPGFYYHSNDDSNCTEPELVYSNIGVCKSGSIGLVPLGSTQPKIQPMSEGIVSIPTNLTMQIRTEYIQLFNRPISIDRAMYVCNGNERCNKLLAQYASACQTIENSLQLSARLESVEVNDMLTVSYEALELGTIEKFGGGNYNFTNLLSTAADKRSTIEDILFDKVVTNGLGTVDEDYKKCSNGLSIADLVCAQYYNGIMVLPGVADAERVHMYSASLMGGMVLGGVTAAAALPFSYAVQARLNYVALQTDVLQRNQQMLAESFNNAIGNITSAFESVNDAISNTAQGLNTVAQALGKVQDVVNEQGLALSHLTHQLQNNFQAISSSIEDIYSRLDQLTADAQVDRLITGRLAALNAFVSQTMTKYVEVQASRRLAQQKVNECVKSQSLRYGFCGQDGEHIFSVVQSAPQGLMFLHTVLVPSAYINVTAVAGLCVDDVKGFTLREPGSVMFKFSNGSSSFYVSPRKMFEPRSLSVTDLMQVDSCVISYFNVTSEELPDVVPDYIDVNKTLEDILANLPSRPSPEFPLDVFNATYLNLTGEIADLEMRSESLKNTTEELKLLINNINNTLVNLEWLNRVETYIKWPWWVWLIIVIVLIFVVSLLVFCCISTGCCGCCGCCGACFSGCCKGPRLQPYETFEKVHIQ</sequence>
<evidence type="ECO:0000256" key="5">
    <source>
        <dbReference type="ARBA" id="ARBA00022844"/>
    </source>
</evidence>
<name>A0AA49ED17_9NIDO</name>
<feature type="coiled-coil region" evidence="14">
    <location>
        <begin position="1261"/>
        <end position="1298"/>
    </location>
</feature>
<dbReference type="InterPro" id="IPR044874">
    <property type="entry name" value="Spike_S2_CoV_HR2"/>
</dbReference>
<dbReference type="Pfam" id="PF19214">
    <property type="entry name" value="CoV_S2_C"/>
    <property type="match status" value="1"/>
</dbReference>
<evidence type="ECO:0000256" key="13">
    <source>
        <dbReference type="ARBA" id="ARBA00023296"/>
    </source>
</evidence>
<evidence type="ECO:0000256" key="12">
    <source>
        <dbReference type="ARBA" id="ARBA00023180"/>
    </source>
</evidence>
<dbReference type="InterPro" id="IPR002551">
    <property type="entry name" value="Spike_S1_CoV"/>
</dbReference>
<dbReference type="EMBL" id="OQ175213">
    <property type="protein sequence ID" value="WCC62853.1"/>
    <property type="molecule type" value="Genomic_RNA"/>
</dbReference>
<evidence type="ECO:0000259" key="16">
    <source>
        <dbReference type="PROSITE" id="PS51923"/>
    </source>
</evidence>
<feature type="transmembrane region" description="Helical" evidence="15">
    <location>
        <begin position="1313"/>
        <end position="1332"/>
    </location>
</feature>
<dbReference type="PROSITE" id="PS51924">
    <property type="entry name" value="COV_S2_HR2"/>
    <property type="match status" value="1"/>
</dbReference>
<keyword evidence="9" id="KW-0843">Virulence</keyword>
<evidence type="ECO:0000256" key="8">
    <source>
        <dbReference type="ARBA" id="ARBA00022989"/>
    </source>
</evidence>
<dbReference type="InterPro" id="IPR002552">
    <property type="entry name" value="Spike_S2_CoV"/>
</dbReference>
<keyword evidence="10 14" id="KW-0175">Coiled coil</keyword>
<dbReference type="GO" id="GO:0046813">
    <property type="term" value="P:receptor-mediated virion attachment to host cell"/>
    <property type="evidence" value="ECO:0007669"/>
    <property type="project" value="InterPro"/>
</dbReference>
<dbReference type="GO" id="GO:0019064">
    <property type="term" value="P:fusion of virus membrane with host plasma membrane"/>
    <property type="evidence" value="ECO:0007669"/>
    <property type="project" value="InterPro"/>
</dbReference>
<protein>
    <submittedName>
        <fullName evidence="18">Spike protein</fullName>
    </submittedName>
</protein>
<dbReference type="InterPro" id="IPR044873">
    <property type="entry name" value="Spike_S2_CoV_HR1"/>
</dbReference>
<evidence type="ECO:0000313" key="18">
    <source>
        <dbReference type="EMBL" id="WCC62853.1"/>
    </source>
</evidence>
<dbReference type="Pfam" id="PF01600">
    <property type="entry name" value="CoV_S1"/>
    <property type="match status" value="1"/>
</dbReference>
<evidence type="ECO:0000256" key="7">
    <source>
        <dbReference type="ARBA" id="ARBA00022879"/>
    </source>
</evidence>
<keyword evidence="5" id="KW-0946">Virion</keyword>
<keyword evidence="1" id="KW-0945">Host-virus interaction</keyword>
<evidence type="ECO:0000256" key="11">
    <source>
        <dbReference type="ARBA" id="ARBA00023136"/>
    </source>
</evidence>
<dbReference type="Gene3D" id="2.60.40.3130">
    <property type="match status" value="1"/>
</dbReference>
<evidence type="ECO:0000256" key="3">
    <source>
        <dbReference type="ARBA" id="ARBA00022729"/>
    </source>
</evidence>
<keyword evidence="4" id="KW-1161">Viral attachment to host cell</keyword>
<gene>
    <name evidence="18" type="primary">S</name>
</gene>
<dbReference type="CDD" id="cd22376">
    <property type="entry name" value="PDEV-like_Spike_SD1-2_S1-2_S2"/>
    <property type="match status" value="1"/>
</dbReference>
<keyword evidence="6" id="KW-1043">Host membrane</keyword>
<accession>A0AA49ED17</accession>
<keyword evidence="13" id="KW-1160">Virus entry into host cell</keyword>
<evidence type="ECO:0000256" key="6">
    <source>
        <dbReference type="ARBA" id="ARBA00022870"/>
    </source>
</evidence>
<evidence type="ECO:0000256" key="2">
    <source>
        <dbReference type="ARBA" id="ARBA00022692"/>
    </source>
</evidence>
<evidence type="ECO:0000256" key="14">
    <source>
        <dbReference type="SAM" id="Coils"/>
    </source>
</evidence>
<proteinExistence type="predicted"/>
<evidence type="ECO:0000256" key="4">
    <source>
        <dbReference type="ARBA" id="ARBA00022804"/>
    </source>
</evidence>
<dbReference type="InterPro" id="IPR043607">
    <property type="entry name" value="CoV_S1_C"/>
</dbReference>
<keyword evidence="2 15" id="KW-0812">Transmembrane</keyword>
<evidence type="ECO:0000256" key="1">
    <source>
        <dbReference type="ARBA" id="ARBA00022581"/>
    </source>
</evidence>
<dbReference type="GO" id="GO:0055036">
    <property type="term" value="C:virion membrane"/>
    <property type="evidence" value="ECO:0007669"/>
    <property type="project" value="UniProtKB-SubCell"/>
</dbReference>
<dbReference type="GO" id="GO:0039654">
    <property type="term" value="P:fusion of virus membrane with host endosome membrane"/>
    <property type="evidence" value="ECO:0007669"/>
    <property type="project" value="InterPro"/>
</dbReference>
<evidence type="ECO:0000256" key="15">
    <source>
        <dbReference type="SAM" id="Phobius"/>
    </source>
</evidence>
<keyword evidence="3" id="KW-0732">Signal</keyword>